<protein>
    <submittedName>
        <fullName evidence="2">Uncharacterized protein</fullName>
    </submittedName>
</protein>
<dbReference type="Proteomes" id="UP001189429">
    <property type="component" value="Unassembled WGS sequence"/>
</dbReference>
<comment type="caution">
    <text evidence="2">The sequence shown here is derived from an EMBL/GenBank/DDBJ whole genome shotgun (WGS) entry which is preliminary data.</text>
</comment>
<evidence type="ECO:0000313" key="2">
    <source>
        <dbReference type="EMBL" id="CAK0822263.1"/>
    </source>
</evidence>
<dbReference type="EMBL" id="CAUYUJ010007891">
    <property type="protein sequence ID" value="CAK0822263.1"/>
    <property type="molecule type" value="Genomic_DNA"/>
</dbReference>
<organism evidence="2 3">
    <name type="scientific">Prorocentrum cordatum</name>
    <dbReference type="NCBI Taxonomy" id="2364126"/>
    <lineage>
        <taxon>Eukaryota</taxon>
        <taxon>Sar</taxon>
        <taxon>Alveolata</taxon>
        <taxon>Dinophyceae</taxon>
        <taxon>Prorocentrales</taxon>
        <taxon>Prorocentraceae</taxon>
        <taxon>Prorocentrum</taxon>
    </lineage>
</organism>
<feature type="coiled-coil region" evidence="1">
    <location>
        <begin position="48"/>
        <end position="75"/>
    </location>
</feature>
<gene>
    <name evidence="2" type="ORF">PCOR1329_LOCUS23330</name>
</gene>
<reference evidence="2" key="1">
    <citation type="submission" date="2023-10" db="EMBL/GenBank/DDBJ databases">
        <authorList>
            <person name="Chen Y."/>
            <person name="Shah S."/>
            <person name="Dougan E. K."/>
            <person name="Thang M."/>
            <person name="Chan C."/>
        </authorList>
    </citation>
    <scope>NUCLEOTIDE SEQUENCE [LARGE SCALE GENOMIC DNA]</scope>
</reference>
<evidence type="ECO:0000313" key="3">
    <source>
        <dbReference type="Proteomes" id="UP001189429"/>
    </source>
</evidence>
<accession>A0ABN9RV05</accession>
<keyword evidence="1" id="KW-0175">Coiled coil</keyword>
<proteinExistence type="predicted"/>
<keyword evidence="3" id="KW-1185">Reference proteome</keyword>
<evidence type="ECO:0000256" key="1">
    <source>
        <dbReference type="SAM" id="Coils"/>
    </source>
</evidence>
<sequence length="108" mass="12147">MPAMPAQLKALRAQHRREDRADFNAALTATVRHVKYTESQAKKNDKKVDAAFKKLERAMKQAEAAEEVFRMVLREAEVWRNVHIRATGHLVAVGGLTRARGRKALSVA</sequence>
<name>A0ABN9RV05_9DINO</name>